<protein>
    <recommendedName>
        <fullName evidence="8">Magnesium transport protein CorA</fullName>
    </recommendedName>
</protein>
<dbReference type="Gene3D" id="1.20.58.340">
    <property type="entry name" value="Magnesium transport protein CorA, transmembrane region"/>
    <property type="match status" value="2"/>
</dbReference>
<keyword evidence="3 8" id="KW-0813">Transport</keyword>
<evidence type="ECO:0000313" key="11">
    <source>
        <dbReference type="Proteomes" id="UP000647860"/>
    </source>
</evidence>
<dbReference type="CDD" id="cd12830">
    <property type="entry name" value="MtCorA-like"/>
    <property type="match status" value="1"/>
</dbReference>
<keyword evidence="11" id="KW-1185">Reference proteome</keyword>
<name>A0ABQ4IKY1_9ACTN</name>
<dbReference type="PANTHER" id="PTHR46494:SF1">
    <property type="entry name" value="CORA FAMILY METAL ION TRANSPORTER (EUROFUNG)"/>
    <property type="match status" value="1"/>
</dbReference>
<feature type="region of interest" description="Disordered" evidence="9">
    <location>
        <begin position="1"/>
        <end position="39"/>
    </location>
</feature>
<dbReference type="InterPro" id="IPR004488">
    <property type="entry name" value="Mg/Co-transport_prot_CorA"/>
</dbReference>
<dbReference type="InterPro" id="IPR045863">
    <property type="entry name" value="CorA_TM1_TM2"/>
</dbReference>
<evidence type="ECO:0000313" key="10">
    <source>
        <dbReference type="EMBL" id="GIJ18569.1"/>
    </source>
</evidence>
<evidence type="ECO:0000256" key="8">
    <source>
        <dbReference type="RuleBase" id="RU362010"/>
    </source>
</evidence>
<dbReference type="SUPFAM" id="SSF144083">
    <property type="entry name" value="Magnesium transport protein CorA, transmembrane region"/>
    <property type="match status" value="1"/>
</dbReference>
<feature type="compositionally biased region" description="Polar residues" evidence="9">
    <location>
        <begin position="11"/>
        <end position="22"/>
    </location>
</feature>
<keyword evidence="5 8" id="KW-0812">Transmembrane</keyword>
<accession>A0ABQ4IKY1</accession>
<dbReference type="PANTHER" id="PTHR46494">
    <property type="entry name" value="CORA FAMILY METAL ION TRANSPORTER (EUROFUNG)"/>
    <property type="match status" value="1"/>
</dbReference>
<keyword evidence="6 8" id="KW-1133">Transmembrane helix</keyword>
<keyword evidence="8" id="KW-0406">Ion transport</keyword>
<gene>
    <name evidence="8 10" type="primary">corA</name>
    <name evidence="10" type="ORF">Vgi01_52530</name>
</gene>
<comment type="subcellular location">
    <subcellularLocation>
        <location evidence="1">Cell membrane</location>
        <topology evidence="1">Multi-pass membrane protein</topology>
    </subcellularLocation>
    <subcellularLocation>
        <location evidence="8">Membrane</location>
        <topology evidence="8">Multi-pass membrane protein</topology>
    </subcellularLocation>
</comment>
<evidence type="ECO:0000256" key="9">
    <source>
        <dbReference type="SAM" id="MobiDB-lite"/>
    </source>
</evidence>
<evidence type="ECO:0000256" key="7">
    <source>
        <dbReference type="ARBA" id="ARBA00023136"/>
    </source>
</evidence>
<evidence type="ECO:0000256" key="4">
    <source>
        <dbReference type="ARBA" id="ARBA00022475"/>
    </source>
</evidence>
<keyword evidence="7 8" id="KW-0472">Membrane</keyword>
<reference evidence="10 11" key="1">
    <citation type="submission" date="2021-01" db="EMBL/GenBank/DDBJ databases">
        <title>Whole genome shotgun sequence of Verrucosispora gifhornensis NBRC 16317.</title>
        <authorList>
            <person name="Komaki H."/>
            <person name="Tamura T."/>
        </authorList>
    </citation>
    <scope>NUCLEOTIDE SEQUENCE [LARGE SCALE GENOMIC DNA]</scope>
    <source>
        <strain evidence="10 11">NBRC 16317</strain>
    </source>
</reference>
<evidence type="ECO:0000256" key="5">
    <source>
        <dbReference type="ARBA" id="ARBA00022692"/>
    </source>
</evidence>
<comment type="function">
    <text evidence="8">Mediates influx of magnesium ions.</text>
</comment>
<feature type="transmembrane region" description="Helical" evidence="8">
    <location>
        <begin position="372"/>
        <end position="392"/>
    </location>
</feature>
<dbReference type="InterPro" id="IPR045861">
    <property type="entry name" value="CorA_cytoplasmic_dom"/>
</dbReference>
<keyword evidence="8" id="KW-0460">Magnesium</keyword>
<evidence type="ECO:0000256" key="6">
    <source>
        <dbReference type="ARBA" id="ARBA00022989"/>
    </source>
</evidence>
<dbReference type="Pfam" id="PF01544">
    <property type="entry name" value="CorA"/>
    <property type="match status" value="1"/>
</dbReference>
<dbReference type="NCBIfam" id="TIGR00383">
    <property type="entry name" value="corA"/>
    <property type="match status" value="1"/>
</dbReference>
<evidence type="ECO:0000256" key="2">
    <source>
        <dbReference type="ARBA" id="ARBA00009765"/>
    </source>
</evidence>
<comment type="caution">
    <text evidence="10">The sequence shown here is derived from an EMBL/GenBank/DDBJ whole genome shotgun (WGS) entry which is preliminary data.</text>
</comment>
<comment type="similarity">
    <text evidence="2 8">Belongs to the CorA metal ion transporter (MIT) (TC 1.A.35) family.</text>
</comment>
<dbReference type="SUPFAM" id="SSF143865">
    <property type="entry name" value="CorA soluble domain-like"/>
    <property type="match status" value="1"/>
</dbReference>
<organism evidence="10 11">
    <name type="scientific">Micromonospora gifhornensis</name>
    <dbReference type="NCBI Taxonomy" id="84594"/>
    <lineage>
        <taxon>Bacteria</taxon>
        <taxon>Bacillati</taxon>
        <taxon>Actinomycetota</taxon>
        <taxon>Actinomycetes</taxon>
        <taxon>Micromonosporales</taxon>
        <taxon>Micromonosporaceae</taxon>
        <taxon>Micromonospora</taxon>
    </lineage>
</organism>
<proteinExistence type="inferred from homology"/>
<dbReference type="Gene3D" id="3.30.460.20">
    <property type="entry name" value="CorA soluble domain-like"/>
    <property type="match status" value="1"/>
</dbReference>
<feature type="transmembrane region" description="Helical" evidence="8">
    <location>
        <begin position="341"/>
        <end position="360"/>
    </location>
</feature>
<evidence type="ECO:0000256" key="3">
    <source>
        <dbReference type="ARBA" id="ARBA00022448"/>
    </source>
</evidence>
<evidence type="ECO:0000256" key="1">
    <source>
        <dbReference type="ARBA" id="ARBA00004651"/>
    </source>
</evidence>
<dbReference type="InterPro" id="IPR002523">
    <property type="entry name" value="MgTranspt_CorA/ZnTranspt_ZntB"/>
</dbReference>
<keyword evidence="4 8" id="KW-1003">Cell membrane</keyword>
<dbReference type="EMBL" id="BOPA01000044">
    <property type="protein sequence ID" value="GIJ18569.1"/>
    <property type="molecule type" value="Genomic_DNA"/>
</dbReference>
<sequence length="398" mass="45525">MMTDRIKRGRNTSTADQRTSPPDQDRARSAVAGRALRPRDWSPVRAVTRRLSPDGTRTVTAPAESPRSAVVDCAVYVDGRRQPGEWNFAEALAAARREESGFVWLGLHEPELAEMTEIAESYGLHELAVEDAVKAQQRPKLERFGEVSFLVLRTARYCEHTELTENSEVVETGQVMLFIGPHFLISVRHGDASRLAPVREELESRQDLLLHGPWAVAYAITDRVVDLYLEVADQLEDDMDVLEIEVFDRQATGRIQRIYQLKRELVEFKRAVMPLQRPLLALTTQMNREVPKEVRRYFRDVQDHLSRTVEQVNSYDDLLNSILQARLAQVTVDQNNDMRKIAAWAAIAAVWTAIAGIYGMNFEFMPELKVAYGYPVVLALMLTISLALYRWFRRNDWL</sequence>
<dbReference type="Proteomes" id="UP000647860">
    <property type="component" value="Unassembled WGS sequence"/>
</dbReference>